<dbReference type="SMART" id="SM00220">
    <property type="entry name" value="S_TKc"/>
    <property type="match status" value="1"/>
</dbReference>
<evidence type="ECO:0000256" key="15">
    <source>
        <dbReference type="ARBA" id="ARBA00047040"/>
    </source>
</evidence>
<evidence type="ECO:0000256" key="17">
    <source>
        <dbReference type="ARBA" id="ARBA00048679"/>
    </source>
</evidence>
<feature type="binding site" evidence="20">
    <location>
        <position position="122"/>
    </location>
    <ligand>
        <name>ATP</name>
        <dbReference type="ChEBI" id="CHEBI:30616"/>
    </ligand>
</feature>
<dbReference type="PANTHER" id="PTHR22984:SF29">
    <property type="entry name" value="SERINE_THREONINE-PROTEIN KINASE PIM-1"/>
    <property type="match status" value="1"/>
</dbReference>
<keyword evidence="7" id="KW-0053">Apoptosis</keyword>
<evidence type="ECO:0000256" key="2">
    <source>
        <dbReference type="ARBA" id="ARBA00004123"/>
    </source>
</evidence>
<dbReference type="InterPro" id="IPR017348">
    <property type="entry name" value="PIM1/2/3"/>
</dbReference>
<evidence type="ECO:0000256" key="19">
    <source>
        <dbReference type="PIRSR" id="PIRSR037993-1"/>
    </source>
</evidence>
<keyword evidence="14" id="KW-0131">Cell cycle</keyword>
<feature type="domain" description="Protein kinase" evidence="23">
    <location>
        <begin position="39"/>
        <end position="291"/>
    </location>
</feature>
<keyword evidence="5" id="KW-0597">Phosphoprotein</keyword>
<dbReference type="GO" id="GO:0106310">
    <property type="term" value="F:protein serine kinase activity"/>
    <property type="evidence" value="ECO:0007669"/>
    <property type="project" value="UniProtKB-UniRule"/>
</dbReference>
<dbReference type="InterPro" id="IPR000719">
    <property type="entry name" value="Prot_kinase_dom"/>
</dbReference>
<evidence type="ECO:0000256" key="22">
    <source>
        <dbReference type="SAM" id="MobiDB-lite"/>
    </source>
</evidence>
<comment type="catalytic activity">
    <reaction evidence="17 18">
        <text>L-seryl-[protein] + ATP = O-phospho-L-seryl-[protein] + ADP + H(+)</text>
        <dbReference type="Rhea" id="RHEA:17989"/>
        <dbReference type="Rhea" id="RHEA-COMP:9863"/>
        <dbReference type="Rhea" id="RHEA-COMP:11604"/>
        <dbReference type="ChEBI" id="CHEBI:15378"/>
        <dbReference type="ChEBI" id="CHEBI:29999"/>
        <dbReference type="ChEBI" id="CHEBI:30616"/>
        <dbReference type="ChEBI" id="CHEBI:83421"/>
        <dbReference type="ChEBI" id="CHEBI:456216"/>
        <dbReference type="EC" id="2.7.11.1"/>
    </reaction>
</comment>
<keyword evidence="10 18" id="KW-0067">ATP-binding</keyword>
<evidence type="ECO:0000256" key="13">
    <source>
        <dbReference type="ARBA" id="ARBA00023242"/>
    </source>
</evidence>
<evidence type="ECO:0000256" key="5">
    <source>
        <dbReference type="ARBA" id="ARBA00022553"/>
    </source>
</evidence>
<reference evidence="24" key="2">
    <citation type="submission" date="2025-09" db="UniProtKB">
        <authorList>
            <consortium name="Ensembl"/>
        </authorList>
    </citation>
    <scope>IDENTIFICATION</scope>
</reference>
<dbReference type="InterPro" id="IPR017441">
    <property type="entry name" value="Protein_kinase_ATP_BS"/>
</dbReference>
<keyword evidence="9 18" id="KW-0418">Kinase</keyword>
<keyword evidence="13" id="KW-0539">Nucleus</keyword>
<evidence type="ECO:0000313" key="25">
    <source>
        <dbReference type="Proteomes" id="UP000694410"/>
    </source>
</evidence>
<dbReference type="PANTHER" id="PTHR22984">
    <property type="entry name" value="SERINE/THREONINE-PROTEIN KINASE PIM"/>
    <property type="match status" value="1"/>
</dbReference>
<accession>A0A8C0UT95</accession>
<dbReference type="EC" id="2.7.11.1" evidence="18"/>
<evidence type="ECO:0000256" key="1">
    <source>
        <dbReference type="ARBA" id="ARBA00001946"/>
    </source>
</evidence>
<dbReference type="Ensembl" id="ENSCCET00000022116.1">
    <property type="protein sequence ID" value="ENSCCEP00000014243.1"/>
    <property type="gene ID" value="ENSCCEG00000013589.1"/>
</dbReference>
<feature type="binding site" evidence="20">
    <location>
        <position position="129"/>
    </location>
    <ligand>
        <name>ATP</name>
        <dbReference type="ChEBI" id="CHEBI:30616"/>
    </ligand>
</feature>
<evidence type="ECO:0000256" key="9">
    <source>
        <dbReference type="ARBA" id="ARBA00022777"/>
    </source>
</evidence>
<dbReference type="FunFam" id="1.10.510.10:FF:000571">
    <property type="entry name" value="Maternal embryonic leucine zipper kinase"/>
    <property type="match status" value="1"/>
</dbReference>
<evidence type="ECO:0000256" key="18">
    <source>
        <dbReference type="PIRNR" id="PIRNR037993"/>
    </source>
</evidence>
<comment type="catalytic activity">
    <reaction evidence="16 18">
        <text>L-threonyl-[protein] + ATP = O-phospho-L-threonyl-[protein] + ADP + H(+)</text>
        <dbReference type="Rhea" id="RHEA:46608"/>
        <dbReference type="Rhea" id="RHEA-COMP:11060"/>
        <dbReference type="Rhea" id="RHEA-COMP:11605"/>
        <dbReference type="ChEBI" id="CHEBI:15378"/>
        <dbReference type="ChEBI" id="CHEBI:30013"/>
        <dbReference type="ChEBI" id="CHEBI:30616"/>
        <dbReference type="ChEBI" id="CHEBI:61977"/>
        <dbReference type="ChEBI" id="CHEBI:456216"/>
        <dbReference type="EC" id="2.7.11.1"/>
    </reaction>
</comment>
<keyword evidence="12" id="KW-0832">Ubl conjugation</keyword>
<evidence type="ECO:0000256" key="3">
    <source>
        <dbReference type="ARBA" id="ARBA00005505"/>
    </source>
</evidence>
<dbReference type="GO" id="GO:0005524">
    <property type="term" value="F:ATP binding"/>
    <property type="evidence" value="ECO:0007669"/>
    <property type="project" value="UniProtKB-UniRule"/>
</dbReference>
<organism evidence="24 25">
    <name type="scientific">Cyanistes caeruleus</name>
    <name type="common">Eurasian blue tit</name>
    <name type="synonym">Parus caeruleus</name>
    <dbReference type="NCBI Taxonomy" id="156563"/>
    <lineage>
        <taxon>Eukaryota</taxon>
        <taxon>Metazoa</taxon>
        <taxon>Chordata</taxon>
        <taxon>Craniata</taxon>
        <taxon>Vertebrata</taxon>
        <taxon>Euteleostomi</taxon>
        <taxon>Archelosauria</taxon>
        <taxon>Archosauria</taxon>
        <taxon>Dinosauria</taxon>
        <taxon>Saurischia</taxon>
        <taxon>Theropoda</taxon>
        <taxon>Coelurosauria</taxon>
        <taxon>Aves</taxon>
        <taxon>Neognathae</taxon>
        <taxon>Neoaves</taxon>
        <taxon>Telluraves</taxon>
        <taxon>Australaves</taxon>
        <taxon>Passeriformes</taxon>
        <taxon>Paridae</taxon>
        <taxon>Cyanistes</taxon>
    </lineage>
</organism>
<dbReference type="GO" id="GO:0043066">
    <property type="term" value="P:negative regulation of apoptotic process"/>
    <property type="evidence" value="ECO:0007669"/>
    <property type="project" value="UniProtKB-UniRule"/>
</dbReference>
<evidence type="ECO:0000256" key="21">
    <source>
        <dbReference type="PROSITE-ProRule" id="PRU10141"/>
    </source>
</evidence>
<evidence type="ECO:0000259" key="23">
    <source>
        <dbReference type="PROSITE" id="PS50011"/>
    </source>
</evidence>
<dbReference type="SUPFAM" id="SSF56112">
    <property type="entry name" value="Protein kinase-like (PK-like)"/>
    <property type="match status" value="1"/>
</dbReference>
<gene>
    <name evidence="24" type="primary">LOC111942120</name>
</gene>
<evidence type="ECO:0000313" key="24">
    <source>
        <dbReference type="Ensembl" id="ENSCCEP00000014243.1"/>
    </source>
</evidence>
<dbReference type="GO" id="GO:0004674">
    <property type="term" value="F:protein serine/threonine kinase activity"/>
    <property type="evidence" value="ECO:0007669"/>
    <property type="project" value="UniProtKB-UniRule"/>
</dbReference>
<feature type="binding site" evidence="20">
    <location>
        <begin position="45"/>
        <end position="53"/>
    </location>
    <ligand>
        <name>ATP</name>
        <dbReference type="ChEBI" id="CHEBI:30616"/>
    </ligand>
</feature>
<evidence type="ECO:0000256" key="11">
    <source>
        <dbReference type="ARBA" id="ARBA00022842"/>
    </source>
</evidence>
<evidence type="ECO:0000256" key="8">
    <source>
        <dbReference type="ARBA" id="ARBA00022741"/>
    </source>
</evidence>
<dbReference type="GO" id="GO:0005737">
    <property type="term" value="C:cytoplasm"/>
    <property type="evidence" value="ECO:0007669"/>
    <property type="project" value="UniProtKB-UniRule"/>
</dbReference>
<dbReference type="Gene3D" id="3.30.200.20">
    <property type="entry name" value="Phosphorylase Kinase, domain 1"/>
    <property type="match status" value="1"/>
</dbReference>
<dbReference type="GO" id="GO:0005634">
    <property type="term" value="C:nucleus"/>
    <property type="evidence" value="ECO:0007669"/>
    <property type="project" value="UniProtKB-SubCell"/>
</dbReference>
<keyword evidence="11" id="KW-0460">Magnesium</keyword>
<protein>
    <recommendedName>
        <fullName evidence="18">Serine/threonine-protein kinase</fullName>
        <ecNumber evidence="18">2.7.11.1</ecNumber>
    </recommendedName>
</protein>
<keyword evidence="8 18" id="KW-0547">Nucleotide-binding</keyword>
<evidence type="ECO:0000256" key="6">
    <source>
        <dbReference type="ARBA" id="ARBA00022679"/>
    </source>
</evidence>
<dbReference type="PROSITE" id="PS00107">
    <property type="entry name" value="PROTEIN_KINASE_ATP"/>
    <property type="match status" value="1"/>
</dbReference>
<comment type="cofactor">
    <cofactor evidence="1">
        <name>Mg(2+)</name>
        <dbReference type="ChEBI" id="CHEBI:18420"/>
    </cofactor>
</comment>
<keyword evidence="4 18" id="KW-0723">Serine/threonine-protein kinase</keyword>
<dbReference type="Gene3D" id="1.10.510.10">
    <property type="entry name" value="Transferase(Phosphotransferase) domain 1"/>
    <property type="match status" value="1"/>
</dbReference>
<comment type="subcellular location">
    <subcellularLocation>
        <location evidence="2">Nucleus</location>
    </subcellularLocation>
</comment>
<feature type="region of interest" description="Disordered" evidence="22">
    <location>
        <begin position="1"/>
        <end position="30"/>
    </location>
</feature>
<name>A0A8C0UT95_CYACU</name>
<evidence type="ECO:0000256" key="10">
    <source>
        <dbReference type="ARBA" id="ARBA00022840"/>
    </source>
</evidence>
<evidence type="ECO:0000256" key="14">
    <source>
        <dbReference type="ARBA" id="ARBA00023306"/>
    </source>
</evidence>
<keyword evidence="25" id="KW-1185">Reference proteome</keyword>
<evidence type="ECO:0000256" key="7">
    <source>
        <dbReference type="ARBA" id="ARBA00022703"/>
    </source>
</evidence>
<dbReference type="InterPro" id="IPR008271">
    <property type="entry name" value="Ser/Thr_kinase_AS"/>
</dbReference>
<dbReference type="Pfam" id="PF00069">
    <property type="entry name" value="Pkinase"/>
    <property type="match status" value="1"/>
</dbReference>
<evidence type="ECO:0000256" key="4">
    <source>
        <dbReference type="ARBA" id="ARBA00022527"/>
    </source>
</evidence>
<dbReference type="InterPro" id="IPR011009">
    <property type="entry name" value="Kinase-like_dom_sf"/>
</dbReference>
<evidence type="ECO:0000256" key="16">
    <source>
        <dbReference type="ARBA" id="ARBA00047899"/>
    </source>
</evidence>
<evidence type="ECO:0000256" key="12">
    <source>
        <dbReference type="ARBA" id="ARBA00022843"/>
    </source>
</evidence>
<feature type="binding site" evidence="20 21">
    <location>
        <position position="68"/>
    </location>
    <ligand>
        <name>ATP</name>
        <dbReference type="ChEBI" id="CHEBI:30616"/>
    </ligand>
</feature>
<comment type="subunit">
    <text evidence="15">Interacts with RP9. Interacts with HSP90AA1, this interaction stabilizes PIM1 protein levels. Interacts (ubiquitinated form) with HSP70 and promotes its proteasomal degradation.</text>
</comment>
<comment type="function">
    <text evidence="18">Proto-oncogene with serine/threonine kinase activity involved in cell survival and cell proliferation.</text>
</comment>
<feature type="active site" description="Proton acceptor" evidence="19">
    <location>
        <position position="168"/>
    </location>
</feature>
<dbReference type="PROSITE" id="PS00108">
    <property type="entry name" value="PROTEIN_KINASE_ST"/>
    <property type="match status" value="1"/>
</dbReference>
<evidence type="ECO:0000256" key="20">
    <source>
        <dbReference type="PIRSR" id="PIRSR037993-2"/>
    </source>
</evidence>
<dbReference type="Proteomes" id="UP000694410">
    <property type="component" value="Unplaced"/>
</dbReference>
<dbReference type="PROSITE" id="PS50011">
    <property type="entry name" value="PROTEIN_KINASE_DOM"/>
    <property type="match status" value="1"/>
</dbReference>
<dbReference type="AlphaFoldDB" id="A0A8C0UT95"/>
<comment type="similarity">
    <text evidence="3 18">Belongs to the protein kinase superfamily. CAMK Ser/Thr protein kinase family. PIM subfamily.</text>
</comment>
<keyword evidence="6 18" id="KW-0808">Transferase</keyword>
<reference evidence="24" key="1">
    <citation type="submission" date="2025-08" db="UniProtKB">
        <authorList>
            <consortium name="Ensembl"/>
        </authorList>
    </citation>
    <scope>IDENTIFICATION</scope>
</reference>
<dbReference type="GO" id="GO:0006915">
    <property type="term" value="P:apoptotic process"/>
    <property type="evidence" value="ECO:0007669"/>
    <property type="project" value="UniProtKB-KW"/>
</dbReference>
<dbReference type="PIRSF" id="PIRSF037993">
    <property type="entry name" value="STPK_Pim-1"/>
    <property type="match status" value="1"/>
</dbReference>
<dbReference type="InterPro" id="IPR051138">
    <property type="entry name" value="PIM_Ser/Thr_kinase"/>
</dbReference>
<proteinExistence type="inferred from homology"/>
<sequence length="297" mass="33322">MNWKLLGKNRSGAVPVPGPSADGRDSPPGKAQEALQQRYELGPLLGRGGFGSVFAATRLSDGAPVAIKCVPRDRVRLWGELPDGTRAPMEIVLLDRVSSGCAAVIQLLEWLELPDSFVLVLERPQRCQDLSHLLAERRFLPEEEARGLFRQVLEAVQHCSSCGVLHRDIKPENILLDLATGQLKLIDFGCGAFLQDTAYTQFAGTLSYSPPEWIHQQRYHGQAATIWSLGLLLYQLVIGKHPFMRGQQIIWGRILFPRRLSQECQDIIKRCLSMQPSDRPSLEDLFRDPWMQAVHLP</sequence>